<dbReference type="Pfam" id="PF03401">
    <property type="entry name" value="TctC"/>
    <property type="match status" value="1"/>
</dbReference>
<organism evidence="2 3">
    <name type="scientific">Teichococcus oryzae</name>
    <dbReference type="NCBI Taxonomy" id="1608942"/>
    <lineage>
        <taxon>Bacteria</taxon>
        <taxon>Pseudomonadati</taxon>
        <taxon>Pseudomonadota</taxon>
        <taxon>Alphaproteobacteria</taxon>
        <taxon>Acetobacterales</taxon>
        <taxon>Roseomonadaceae</taxon>
        <taxon>Roseomonas</taxon>
    </lineage>
</organism>
<dbReference type="EMBL" id="VUKA01000002">
    <property type="protein sequence ID" value="KAA2213871.1"/>
    <property type="molecule type" value="Genomic_DNA"/>
</dbReference>
<dbReference type="InterPro" id="IPR042100">
    <property type="entry name" value="Bug_dom1"/>
</dbReference>
<evidence type="ECO:0000313" key="2">
    <source>
        <dbReference type="EMBL" id="KAA2213871.1"/>
    </source>
</evidence>
<dbReference type="PANTHER" id="PTHR42928">
    <property type="entry name" value="TRICARBOXYLATE-BINDING PROTEIN"/>
    <property type="match status" value="1"/>
</dbReference>
<dbReference type="Gene3D" id="3.40.190.150">
    <property type="entry name" value="Bordetella uptake gene, domain 1"/>
    <property type="match status" value="1"/>
</dbReference>
<sequence length="379" mass="39887">MQARKAARPEALSAGIWRSSPWRRGGWRAVCSPFNPRMGGAPSPATLPRRISTMPTRRQVLGALAAAPALSLPSLARAQADYPTRAIQMLVGFAPGGGTDIVARMLAPALQARLGQPVAVENRPGASGTIASAAAARARPDGYTLVMGTVSTQSVVAPLMANPPYDQMRDFTPLTLAGTVPMVVMVPGNAPYRDLAGLLDYARKNPGKLNYASSGVATQQHLSAEMLSQAAGVSMTHVPYRGTGQVVNDLLAGTLDLVIDTLPTHLPHIRGGATRALAVTTPDRVPVLPDLPTVAESGFPGFSITTWYMLLGPAGLPRPVVDRWSEAMNAALSEPALRKRLEETGYLVGGGSPEDAAALVRQEAERYGALVQRAGIRID</sequence>
<evidence type="ECO:0000313" key="3">
    <source>
        <dbReference type="Proteomes" id="UP000322110"/>
    </source>
</evidence>
<dbReference type="Gene3D" id="3.40.190.10">
    <property type="entry name" value="Periplasmic binding protein-like II"/>
    <property type="match status" value="1"/>
</dbReference>
<accession>A0A5B2THA1</accession>
<reference evidence="2 3" key="1">
    <citation type="journal article" date="2015" name="Int. J. Syst. Evol. Microbiol.">
        <title>Roseomonas oryzae sp. nov., isolated from paddy rhizosphere soil.</title>
        <authorList>
            <person name="Ramaprasad E.V."/>
            <person name="Sasikala Ch."/>
            <person name="Ramana Ch.V."/>
        </authorList>
    </citation>
    <scope>NUCLEOTIDE SEQUENCE [LARGE SCALE GENOMIC DNA]</scope>
    <source>
        <strain evidence="2 3">KCTC 42542</strain>
    </source>
</reference>
<dbReference type="AlphaFoldDB" id="A0A5B2THA1"/>
<protein>
    <submittedName>
        <fullName evidence="2">Tripartite tricarboxylate transporter substrate binding protein</fullName>
    </submittedName>
</protein>
<dbReference type="CDD" id="cd13578">
    <property type="entry name" value="PBP2_Bug27"/>
    <property type="match status" value="1"/>
</dbReference>
<evidence type="ECO:0000256" key="1">
    <source>
        <dbReference type="ARBA" id="ARBA00006987"/>
    </source>
</evidence>
<dbReference type="InterPro" id="IPR005064">
    <property type="entry name" value="BUG"/>
</dbReference>
<keyword evidence="3" id="KW-1185">Reference proteome</keyword>
<comment type="similarity">
    <text evidence="1">Belongs to the UPF0065 (bug) family.</text>
</comment>
<dbReference type="SUPFAM" id="SSF53850">
    <property type="entry name" value="Periplasmic binding protein-like II"/>
    <property type="match status" value="1"/>
</dbReference>
<dbReference type="PANTHER" id="PTHR42928:SF5">
    <property type="entry name" value="BLR1237 PROTEIN"/>
    <property type="match status" value="1"/>
</dbReference>
<dbReference type="Proteomes" id="UP000322110">
    <property type="component" value="Unassembled WGS sequence"/>
</dbReference>
<gene>
    <name evidence="2" type="ORF">F0Q34_07410</name>
</gene>
<proteinExistence type="inferred from homology"/>
<comment type="caution">
    <text evidence="2">The sequence shown here is derived from an EMBL/GenBank/DDBJ whole genome shotgun (WGS) entry which is preliminary data.</text>
</comment>
<name>A0A5B2THA1_9PROT</name>